<accession>A0A016V519</accession>
<dbReference type="Gene3D" id="3.30.420.10">
    <property type="entry name" value="Ribonuclease H-like superfamily/Ribonuclease H"/>
    <property type="match status" value="1"/>
</dbReference>
<feature type="region of interest" description="Disordered" evidence="1">
    <location>
        <begin position="54"/>
        <end position="81"/>
    </location>
</feature>
<protein>
    <submittedName>
        <fullName evidence="2">Uncharacterized protein</fullName>
    </submittedName>
</protein>
<proteinExistence type="predicted"/>
<feature type="compositionally biased region" description="Polar residues" evidence="1">
    <location>
        <begin position="54"/>
        <end position="64"/>
    </location>
</feature>
<dbReference type="InterPro" id="IPR036397">
    <property type="entry name" value="RNaseH_sf"/>
</dbReference>
<dbReference type="GO" id="GO:0003676">
    <property type="term" value="F:nucleic acid binding"/>
    <property type="evidence" value="ECO:0007669"/>
    <property type="project" value="InterPro"/>
</dbReference>
<reference evidence="3" key="1">
    <citation type="journal article" date="2015" name="Nat. Genet.">
        <title>The genome and transcriptome of the zoonotic hookworm Ancylostoma ceylanicum identify infection-specific gene families.</title>
        <authorList>
            <person name="Schwarz E.M."/>
            <person name="Hu Y."/>
            <person name="Antoshechkin I."/>
            <person name="Miller M.M."/>
            <person name="Sternberg P.W."/>
            <person name="Aroian R.V."/>
        </authorList>
    </citation>
    <scope>NUCLEOTIDE SEQUENCE</scope>
    <source>
        <strain evidence="3">HY135</strain>
    </source>
</reference>
<gene>
    <name evidence="2" type="primary">Acey_s0017.g3303</name>
    <name evidence="2" type="ORF">Y032_0017g3303</name>
</gene>
<organism evidence="2 3">
    <name type="scientific">Ancylostoma ceylanicum</name>
    <dbReference type="NCBI Taxonomy" id="53326"/>
    <lineage>
        <taxon>Eukaryota</taxon>
        <taxon>Metazoa</taxon>
        <taxon>Ecdysozoa</taxon>
        <taxon>Nematoda</taxon>
        <taxon>Chromadorea</taxon>
        <taxon>Rhabditida</taxon>
        <taxon>Rhabditina</taxon>
        <taxon>Rhabditomorpha</taxon>
        <taxon>Strongyloidea</taxon>
        <taxon>Ancylostomatidae</taxon>
        <taxon>Ancylostomatinae</taxon>
        <taxon>Ancylostoma</taxon>
    </lineage>
</organism>
<comment type="caution">
    <text evidence="2">The sequence shown here is derived from an EMBL/GenBank/DDBJ whole genome shotgun (WGS) entry which is preliminary data.</text>
</comment>
<evidence type="ECO:0000313" key="3">
    <source>
        <dbReference type="Proteomes" id="UP000024635"/>
    </source>
</evidence>
<name>A0A016V519_9BILA</name>
<evidence type="ECO:0000313" key="2">
    <source>
        <dbReference type="EMBL" id="EYC22361.1"/>
    </source>
</evidence>
<dbReference type="EMBL" id="JARK01001353">
    <property type="protein sequence ID" value="EYC22361.1"/>
    <property type="molecule type" value="Genomic_DNA"/>
</dbReference>
<dbReference type="Proteomes" id="UP000024635">
    <property type="component" value="Unassembled WGS sequence"/>
</dbReference>
<evidence type="ECO:0000256" key="1">
    <source>
        <dbReference type="SAM" id="MobiDB-lite"/>
    </source>
</evidence>
<dbReference type="AlphaFoldDB" id="A0A016V519"/>
<sequence length="81" mass="9236">MEELLRRRNVKNLVDLRRESIKIWTNLDVNYLRRTIDSMKKQIDACIKADGGHFTSTHNKSDSPGASRLRMGSGDFSTVLA</sequence>
<keyword evidence="3" id="KW-1185">Reference proteome</keyword>